<dbReference type="RefSeq" id="WP_380830597.1">
    <property type="nucleotide sequence ID" value="NZ_JBHTCG010000031.1"/>
</dbReference>
<dbReference type="Proteomes" id="UP001596496">
    <property type="component" value="Unassembled WGS sequence"/>
</dbReference>
<dbReference type="EMBL" id="JBHTCG010000031">
    <property type="protein sequence ID" value="MFC7386891.1"/>
    <property type="molecule type" value="Genomic_DNA"/>
</dbReference>
<dbReference type="Pfam" id="PF13180">
    <property type="entry name" value="PDZ_2"/>
    <property type="match status" value="1"/>
</dbReference>
<evidence type="ECO:0000256" key="2">
    <source>
        <dbReference type="ARBA" id="ARBA00022801"/>
    </source>
</evidence>
<accession>A0ABW2PBB8</accession>
<dbReference type="Pfam" id="PF13365">
    <property type="entry name" value="Trypsin_2"/>
    <property type="match status" value="1"/>
</dbReference>
<evidence type="ECO:0000313" key="5">
    <source>
        <dbReference type="Proteomes" id="UP001596496"/>
    </source>
</evidence>
<dbReference type="SMART" id="SM00228">
    <property type="entry name" value="PDZ"/>
    <property type="match status" value="1"/>
</dbReference>
<comment type="caution">
    <text evidence="4">The sequence shown here is derived from an EMBL/GenBank/DDBJ whole genome shotgun (WGS) entry which is preliminary data.</text>
</comment>
<sequence>MATTPGNRTTGRALRHALCAGMAGGLVVLSGCGLTGAPASTSTATTRGGGDSPSANTAVITEEQAYERVIAQVLPSIVQITTSKGLGSGIVYDTQGHIVTNAHVVGKSKTFEVTLATGGKPRKADLVASYPLGDLAVIRVADRNGLTPANFGDSGRLKVGQIVLAMGNPLGLSGSVTNGIISALGRTVTEPQGEGSPGATITNAIQTSASINPGNSGGALTNLHGEVIGVPTLAAINPDLGGGAAPGIGFAIPSSTAKDVAEQIIRYGKVTNTRRAALGVRVNTVVDADGRPVGVGVAHVDAGSGAAHAGIKPGDIITSVNGKPTPTAASLSEVLAGLRPGTQAKVGVLHPNGKTTTVTVTLGTLSGT</sequence>
<reference evidence="5" key="1">
    <citation type="journal article" date="2019" name="Int. J. Syst. Evol. Microbiol.">
        <title>The Global Catalogue of Microorganisms (GCM) 10K type strain sequencing project: providing services to taxonomists for standard genome sequencing and annotation.</title>
        <authorList>
            <consortium name="The Broad Institute Genomics Platform"/>
            <consortium name="The Broad Institute Genome Sequencing Center for Infectious Disease"/>
            <person name="Wu L."/>
            <person name="Ma J."/>
        </authorList>
    </citation>
    <scope>NUCLEOTIDE SEQUENCE [LARGE SCALE GENOMIC DNA]</scope>
    <source>
        <strain evidence="5">CECT 7649</strain>
    </source>
</reference>
<evidence type="ECO:0000259" key="3">
    <source>
        <dbReference type="PROSITE" id="PS50106"/>
    </source>
</evidence>
<dbReference type="PROSITE" id="PS50106">
    <property type="entry name" value="PDZ"/>
    <property type="match status" value="1"/>
</dbReference>
<dbReference type="Gene3D" id="2.30.42.10">
    <property type="match status" value="1"/>
</dbReference>
<proteinExistence type="predicted"/>
<dbReference type="InterPro" id="IPR051201">
    <property type="entry name" value="Chloro_Bact_Ser_Proteases"/>
</dbReference>
<keyword evidence="5" id="KW-1185">Reference proteome</keyword>
<evidence type="ECO:0000256" key="1">
    <source>
        <dbReference type="ARBA" id="ARBA00022670"/>
    </source>
</evidence>
<protein>
    <submittedName>
        <fullName evidence="4">S1C family serine protease</fullName>
        <ecNumber evidence="4">3.4.21.-</ecNumber>
    </submittedName>
</protein>
<dbReference type="PANTHER" id="PTHR43343:SF3">
    <property type="entry name" value="PROTEASE DO-LIKE 8, CHLOROPLASTIC"/>
    <property type="match status" value="1"/>
</dbReference>
<dbReference type="PRINTS" id="PR00834">
    <property type="entry name" value="PROTEASES2C"/>
</dbReference>
<feature type="domain" description="PDZ" evidence="3">
    <location>
        <begin position="264"/>
        <end position="339"/>
    </location>
</feature>
<name>A0ABW2PBB8_9ACTN</name>
<dbReference type="GO" id="GO:0008233">
    <property type="term" value="F:peptidase activity"/>
    <property type="evidence" value="ECO:0007669"/>
    <property type="project" value="UniProtKB-KW"/>
</dbReference>
<dbReference type="PANTHER" id="PTHR43343">
    <property type="entry name" value="PEPTIDASE S12"/>
    <property type="match status" value="1"/>
</dbReference>
<dbReference type="InterPro" id="IPR009003">
    <property type="entry name" value="Peptidase_S1_PA"/>
</dbReference>
<dbReference type="EC" id="3.4.21.-" evidence="4"/>
<dbReference type="SUPFAM" id="SSF50494">
    <property type="entry name" value="Trypsin-like serine proteases"/>
    <property type="match status" value="1"/>
</dbReference>
<dbReference type="GO" id="GO:0006508">
    <property type="term" value="P:proteolysis"/>
    <property type="evidence" value="ECO:0007669"/>
    <property type="project" value="UniProtKB-KW"/>
</dbReference>
<dbReference type="InterPro" id="IPR001940">
    <property type="entry name" value="Peptidase_S1C"/>
</dbReference>
<evidence type="ECO:0000313" key="4">
    <source>
        <dbReference type="EMBL" id="MFC7386891.1"/>
    </source>
</evidence>
<dbReference type="Gene3D" id="2.40.10.120">
    <property type="match status" value="1"/>
</dbReference>
<organism evidence="4 5">
    <name type="scientific">Sphaerisporangium rhizosphaerae</name>
    <dbReference type="NCBI Taxonomy" id="2269375"/>
    <lineage>
        <taxon>Bacteria</taxon>
        <taxon>Bacillati</taxon>
        <taxon>Actinomycetota</taxon>
        <taxon>Actinomycetes</taxon>
        <taxon>Streptosporangiales</taxon>
        <taxon>Streptosporangiaceae</taxon>
        <taxon>Sphaerisporangium</taxon>
    </lineage>
</organism>
<keyword evidence="1 4" id="KW-0645">Protease</keyword>
<dbReference type="InterPro" id="IPR001478">
    <property type="entry name" value="PDZ"/>
</dbReference>
<dbReference type="SUPFAM" id="SSF50156">
    <property type="entry name" value="PDZ domain-like"/>
    <property type="match status" value="1"/>
</dbReference>
<dbReference type="InterPro" id="IPR036034">
    <property type="entry name" value="PDZ_sf"/>
</dbReference>
<gene>
    <name evidence="4" type="ORF">ACFQSB_32100</name>
</gene>
<keyword evidence="2 4" id="KW-0378">Hydrolase</keyword>